<organism evidence="1 2">
    <name type="scientific">Clavibacter nebraskensis</name>
    <dbReference type="NCBI Taxonomy" id="31963"/>
    <lineage>
        <taxon>Bacteria</taxon>
        <taxon>Bacillati</taxon>
        <taxon>Actinomycetota</taxon>
        <taxon>Actinomycetes</taxon>
        <taxon>Micrococcales</taxon>
        <taxon>Microbacteriaceae</taxon>
        <taxon>Clavibacter</taxon>
    </lineage>
</organism>
<sequence>MMYLLDTNVFIEAKNRYYAFDLAPGFWDWLEADADAGVIGSIEEVNDELVAGADELAEWARAHPDMFKSADQQTALKLAELATWASSGQFIQAAVDEFLDVADYYLVAHAAAHGRTVVTHEIYQSNARKRILIPNACRALGVPYCTTFTMLRSRSVRLDLGAA</sequence>
<dbReference type="Pfam" id="PF14367">
    <property type="entry name" value="DUF4411"/>
    <property type="match status" value="1"/>
</dbReference>
<dbReference type="AlphaFoldDB" id="A0A399PZZ0"/>
<evidence type="ECO:0000313" key="1">
    <source>
        <dbReference type="EMBL" id="RIJ12173.1"/>
    </source>
</evidence>
<evidence type="ECO:0000313" key="2">
    <source>
        <dbReference type="Proteomes" id="UP000265361"/>
    </source>
</evidence>
<dbReference type="EMBL" id="QWED01000215">
    <property type="protein sequence ID" value="RIJ12173.1"/>
    <property type="molecule type" value="Genomic_DNA"/>
</dbReference>
<dbReference type="SUPFAM" id="SSF88723">
    <property type="entry name" value="PIN domain-like"/>
    <property type="match status" value="1"/>
</dbReference>
<dbReference type="InterPro" id="IPR029060">
    <property type="entry name" value="PIN-like_dom_sf"/>
</dbReference>
<protein>
    <submittedName>
        <fullName evidence="1">DUF4411 family protein</fullName>
    </submittedName>
</protein>
<dbReference type="Gene3D" id="3.40.50.1010">
    <property type="entry name" value="5'-nuclease"/>
    <property type="match status" value="1"/>
</dbReference>
<name>A0A399PZZ0_9MICO</name>
<reference evidence="1 2" key="1">
    <citation type="submission" date="2018-08" db="EMBL/GenBank/DDBJ databases">
        <title>Genome Sequence of Clavibacter michiganensis Subspecies type strains, and the Atypical Peach-Colored Strains Isolated from Tomato.</title>
        <authorList>
            <person name="Osdaghi E."/>
            <person name="Portier P."/>
            <person name="Briand M."/>
            <person name="Jacques M.-A."/>
        </authorList>
    </citation>
    <scope>NUCLEOTIDE SEQUENCE [LARGE SCALE GENOMIC DNA]</scope>
    <source>
        <strain evidence="1 2">CFBP 7577</strain>
    </source>
</reference>
<dbReference type="Proteomes" id="UP000265361">
    <property type="component" value="Unassembled WGS sequence"/>
</dbReference>
<dbReference type="InterPro" id="IPR016541">
    <property type="entry name" value="UCP008505"/>
</dbReference>
<gene>
    <name evidence="1" type="ORF">DZF97_08240</name>
</gene>
<comment type="caution">
    <text evidence="1">The sequence shown here is derived from an EMBL/GenBank/DDBJ whole genome shotgun (WGS) entry which is preliminary data.</text>
</comment>
<accession>A0A399PZZ0</accession>
<proteinExistence type="predicted"/>